<dbReference type="GO" id="GO:0007155">
    <property type="term" value="P:cell adhesion"/>
    <property type="evidence" value="ECO:0007669"/>
    <property type="project" value="InterPro"/>
</dbReference>
<reference evidence="2" key="1">
    <citation type="submission" date="2016-08" db="EMBL/GenBank/DDBJ databases">
        <authorList>
            <person name="Varghese N."/>
            <person name="Submissions Spin"/>
        </authorList>
    </citation>
    <scope>NUCLEOTIDE SEQUENCE [LARGE SCALE GENOMIC DNA]</scope>
    <source>
        <strain evidence="2">REICA_142</strain>
    </source>
</reference>
<keyword evidence="2" id="KW-1185">Reference proteome</keyword>
<organism evidence="1 2">
    <name type="scientific">Kosakonia oryziphila</name>
    <dbReference type="NCBI Taxonomy" id="1005667"/>
    <lineage>
        <taxon>Bacteria</taxon>
        <taxon>Pseudomonadati</taxon>
        <taxon>Pseudomonadota</taxon>
        <taxon>Gammaproteobacteria</taxon>
        <taxon>Enterobacterales</taxon>
        <taxon>Enterobacteriaceae</taxon>
        <taxon>Kosakonia</taxon>
    </lineage>
</organism>
<protein>
    <recommendedName>
        <fullName evidence="3">Pilin (Type 1 fimbria component protein)</fullName>
    </recommendedName>
</protein>
<dbReference type="GO" id="GO:0009289">
    <property type="term" value="C:pilus"/>
    <property type="evidence" value="ECO:0007669"/>
    <property type="project" value="InterPro"/>
</dbReference>
<name>A0A1C4GFD6_9ENTR</name>
<accession>A0A1C4GFD6</accession>
<gene>
    <name evidence="1" type="ORF">GA0061070_106511</name>
</gene>
<dbReference type="Proteomes" id="UP000198515">
    <property type="component" value="Unassembled WGS sequence"/>
</dbReference>
<evidence type="ECO:0000313" key="2">
    <source>
        <dbReference type="Proteomes" id="UP000198515"/>
    </source>
</evidence>
<sequence>MVAVSLSRWRVKIVLVMLGGLIAGTTIPPALAANNNTAIATFKAAILPGTCSIALNSKKVSLDLKSLSSGSVVLGSPLLTSDSDPQVLDVICTGYPSNVSMPSLTVSGSDIASTSPSLFRDGGDNPSVSLGFQVQVAAIGAAPSDWSTIKYMDKGKPVPVDISQGNNANGAQIPIRFSMWCVPQAGKTVADCRSGGKVIANLSFMFDYE</sequence>
<evidence type="ECO:0000313" key="1">
    <source>
        <dbReference type="EMBL" id="SCC66910.1"/>
    </source>
</evidence>
<dbReference type="Gene3D" id="2.60.40.1090">
    <property type="entry name" value="Fimbrial-type adhesion domain"/>
    <property type="match status" value="1"/>
</dbReference>
<evidence type="ECO:0008006" key="3">
    <source>
        <dbReference type="Google" id="ProtNLM"/>
    </source>
</evidence>
<dbReference type="EMBL" id="FMBC01000065">
    <property type="protein sequence ID" value="SCC66910.1"/>
    <property type="molecule type" value="Genomic_DNA"/>
</dbReference>
<dbReference type="AlphaFoldDB" id="A0A1C4GFD6"/>
<dbReference type="InterPro" id="IPR036937">
    <property type="entry name" value="Adhesion_dom_fimbrial_sf"/>
</dbReference>
<proteinExistence type="predicted"/>